<dbReference type="RefSeq" id="WP_110827179.1">
    <property type="nucleotide sequence ID" value="NZ_QKLU01000001.1"/>
</dbReference>
<organism evidence="1 2">
    <name type="scientific">Pedobacter nutrimenti</name>
    <dbReference type="NCBI Taxonomy" id="1241337"/>
    <lineage>
        <taxon>Bacteria</taxon>
        <taxon>Pseudomonadati</taxon>
        <taxon>Bacteroidota</taxon>
        <taxon>Sphingobacteriia</taxon>
        <taxon>Sphingobacteriales</taxon>
        <taxon>Sphingobacteriaceae</taxon>
        <taxon>Pedobacter</taxon>
    </lineage>
</organism>
<dbReference type="EMBL" id="QKLU01000001">
    <property type="protein sequence ID" value="PYF77103.1"/>
    <property type="molecule type" value="Genomic_DNA"/>
</dbReference>
<name>A0A318UM77_9SPHI</name>
<dbReference type="AlphaFoldDB" id="A0A318UM77"/>
<dbReference type="Gene3D" id="2.30.320.10">
    <property type="entry name" value="YwqG-like"/>
    <property type="match status" value="2"/>
</dbReference>
<dbReference type="Proteomes" id="UP000248198">
    <property type="component" value="Unassembled WGS sequence"/>
</dbReference>
<comment type="caution">
    <text evidence="1">The sequence shown here is derived from an EMBL/GenBank/DDBJ whole genome shotgun (WGS) entry which is preliminary data.</text>
</comment>
<proteinExistence type="predicted"/>
<protein>
    <submittedName>
        <fullName evidence="1">Uncharacterized protein DUF1963</fullName>
    </submittedName>
</protein>
<dbReference type="Pfam" id="PF09234">
    <property type="entry name" value="DUF1963"/>
    <property type="match status" value="1"/>
</dbReference>
<dbReference type="InterPro" id="IPR015315">
    <property type="entry name" value="DUF1963"/>
</dbReference>
<gene>
    <name evidence="1" type="ORF">B0O44_101582</name>
</gene>
<sequence>MNKNEKKFKVIRFTADQKQYYPASMKKQIWMDHRHVKHTEVDIPLGKSRYGGPVIDLPPGLEHPENLRFAAQIGLSEFSAYDSSGLLPEKGHLFFFSNLIDDTGKVFYVDVPNDQLVRHIYEHEDHFFLGVLVDRIFAEEESLESRFIDEEGEKQWDYFAGSDQSKIFGIYTHCQYSQQEIEAVTFSDKILLLQVGEDGFNDEGVFSVLIERNDLERLNFEDCEFAWGQS</sequence>
<evidence type="ECO:0000313" key="1">
    <source>
        <dbReference type="EMBL" id="PYF77103.1"/>
    </source>
</evidence>
<accession>A0A318UM77</accession>
<evidence type="ECO:0000313" key="2">
    <source>
        <dbReference type="Proteomes" id="UP000248198"/>
    </source>
</evidence>
<dbReference type="OrthoDB" id="1414356at2"/>
<dbReference type="InterPro" id="IPR035948">
    <property type="entry name" value="YwqG-like_sf"/>
</dbReference>
<keyword evidence="2" id="KW-1185">Reference proteome</keyword>
<reference evidence="1 2" key="1">
    <citation type="submission" date="2018-06" db="EMBL/GenBank/DDBJ databases">
        <title>Genomic Encyclopedia of Archaeal and Bacterial Type Strains, Phase II (KMG-II): from individual species to whole genera.</title>
        <authorList>
            <person name="Goeker M."/>
        </authorList>
    </citation>
    <scope>NUCLEOTIDE SEQUENCE [LARGE SCALE GENOMIC DNA]</scope>
    <source>
        <strain evidence="1 2">DSM 27372</strain>
    </source>
</reference>
<dbReference type="SUPFAM" id="SSF103032">
    <property type="entry name" value="Hypothetical protein YwqG"/>
    <property type="match status" value="1"/>
</dbReference>